<dbReference type="EC" id="1.6.2.2" evidence="8"/>
<dbReference type="EMBL" id="JANBTX010000021">
    <property type="protein sequence ID" value="KAJ2689725.1"/>
    <property type="molecule type" value="Genomic_DNA"/>
</dbReference>
<dbReference type="OrthoDB" id="432685at2759"/>
<dbReference type="PROSITE" id="PS51384">
    <property type="entry name" value="FAD_FR"/>
    <property type="match status" value="1"/>
</dbReference>
<keyword evidence="4 7" id="KW-0274">FAD</keyword>
<evidence type="ECO:0000256" key="3">
    <source>
        <dbReference type="ARBA" id="ARBA00022630"/>
    </source>
</evidence>
<accession>A0A9W8GIA2</accession>
<reference evidence="11" key="1">
    <citation type="submission" date="2022-07" db="EMBL/GenBank/DDBJ databases">
        <title>Phylogenomic reconstructions and comparative analyses of Kickxellomycotina fungi.</title>
        <authorList>
            <person name="Reynolds N.K."/>
            <person name="Stajich J.E."/>
            <person name="Barry K."/>
            <person name="Grigoriev I.V."/>
            <person name="Crous P."/>
            <person name="Smith M.E."/>
        </authorList>
    </citation>
    <scope>NUCLEOTIDE SEQUENCE</scope>
    <source>
        <strain evidence="11">CBS 109367</strain>
    </source>
</reference>
<dbReference type="InterPro" id="IPR001433">
    <property type="entry name" value="OxRdtase_FAD/NAD-bd"/>
</dbReference>
<evidence type="ECO:0000256" key="7">
    <source>
        <dbReference type="PIRSR" id="PIRSR601834-1"/>
    </source>
</evidence>
<evidence type="ECO:0000256" key="8">
    <source>
        <dbReference type="RuleBase" id="RU361226"/>
    </source>
</evidence>
<comment type="catalytic activity">
    <reaction evidence="8">
        <text>2 Fe(III)-[cytochrome b5] + NADH = 2 Fe(II)-[cytochrome b5] + NAD(+) + H(+)</text>
        <dbReference type="Rhea" id="RHEA:46680"/>
        <dbReference type="Rhea" id="RHEA-COMP:10438"/>
        <dbReference type="Rhea" id="RHEA-COMP:10439"/>
        <dbReference type="ChEBI" id="CHEBI:15378"/>
        <dbReference type="ChEBI" id="CHEBI:29033"/>
        <dbReference type="ChEBI" id="CHEBI:29034"/>
        <dbReference type="ChEBI" id="CHEBI:57540"/>
        <dbReference type="ChEBI" id="CHEBI:57945"/>
        <dbReference type="EC" id="1.6.2.2"/>
    </reaction>
</comment>
<dbReference type="InterPro" id="IPR001834">
    <property type="entry name" value="CBR-like"/>
</dbReference>
<protein>
    <recommendedName>
        <fullName evidence="8">NADH-cytochrome b5 reductase</fullName>
        <ecNumber evidence="8">1.6.2.2</ecNumber>
    </recommendedName>
</protein>
<dbReference type="InterPro" id="IPR017927">
    <property type="entry name" value="FAD-bd_FR_type"/>
</dbReference>
<dbReference type="GO" id="GO:0090524">
    <property type="term" value="F:cytochrome-b5 reductase activity, acting on NADH"/>
    <property type="evidence" value="ECO:0007669"/>
    <property type="project" value="UniProtKB-EC"/>
</dbReference>
<evidence type="ECO:0000259" key="10">
    <source>
        <dbReference type="PROSITE" id="PS51384"/>
    </source>
</evidence>
<dbReference type="PRINTS" id="PR00371">
    <property type="entry name" value="FPNCR"/>
</dbReference>
<evidence type="ECO:0000256" key="4">
    <source>
        <dbReference type="ARBA" id="ARBA00022827"/>
    </source>
</evidence>
<dbReference type="Gene3D" id="3.40.50.80">
    <property type="entry name" value="Nucleotide-binding domain of ferredoxin-NADP reductase (FNR) module"/>
    <property type="match status" value="1"/>
</dbReference>
<comment type="similarity">
    <text evidence="2 8">Belongs to the flavoprotein pyridine nucleotide cytochrome reductase family.</text>
</comment>
<keyword evidence="6 8" id="KW-0520">NAD</keyword>
<proteinExistence type="inferred from homology"/>
<feature type="domain" description="FAD-binding FR-type" evidence="10">
    <location>
        <begin position="78"/>
        <end position="198"/>
    </location>
</feature>
<evidence type="ECO:0000256" key="6">
    <source>
        <dbReference type="ARBA" id="ARBA00023027"/>
    </source>
</evidence>
<dbReference type="InterPro" id="IPR039261">
    <property type="entry name" value="FNR_nucleotide-bd"/>
</dbReference>
<dbReference type="CDD" id="cd06183">
    <property type="entry name" value="cyt_b5_reduct_like"/>
    <property type="match status" value="1"/>
</dbReference>
<dbReference type="PANTHER" id="PTHR19370">
    <property type="entry name" value="NADH-CYTOCHROME B5 REDUCTASE"/>
    <property type="match status" value="1"/>
</dbReference>
<sequence>MAAPGLSIQSRHLSTESTGGTEAKPEAVASEEKPKERPPGTYMIWAMEAIGATMAFLYYLHLHTDLLKPEVKERLNPEKYTPFTLVEKEPLTSDTVRFRFRVNRPRFDGELEKLVDSIIAQGAWSMDIKDHMVQTYRTYTPVGFSMSDIVDEELGSRQGHLDFVVKRYPRGSLSRFLHDTKVGDQVEMRGPVLVWPYHAAKFRHLFMIAGGTGVAPMYQLIDRILKDPEDSGTRISLLYGSQTESDIIYREMLDELAKANGDRFSVTYLVDRGPAAAAKVGVPDMDTIRGFTGGFARGKDVVLVCGPDAMLAAVSGIKPIGSGQGLVQGVLRELGFKSADVFKF</sequence>
<evidence type="ECO:0000256" key="5">
    <source>
        <dbReference type="ARBA" id="ARBA00023002"/>
    </source>
</evidence>
<evidence type="ECO:0000256" key="2">
    <source>
        <dbReference type="ARBA" id="ARBA00006105"/>
    </source>
</evidence>
<gene>
    <name evidence="11" type="ORF">IWW39_001317</name>
</gene>
<dbReference type="InterPro" id="IPR001709">
    <property type="entry name" value="Flavoprot_Pyr_Nucl_cyt_Rdtase"/>
</dbReference>
<feature type="region of interest" description="Disordered" evidence="9">
    <location>
        <begin position="1"/>
        <end position="36"/>
    </location>
</feature>
<dbReference type="SUPFAM" id="SSF52343">
    <property type="entry name" value="Ferredoxin reductase-like, C-terminal NADP-linked domain"/>
    <property type="match status" value="1"/>
</dbReference>
<evidence type="ECO:0000313" key="11">
    <source>
        <dbReference type="EMBL" id="KAJ2689725.1"/>
    </source>
</evidence>
<dbReference type="InterPro" id="IPR008333">
    <property type="entry name" value="Cbr1-like_FAD-bd_dom"/>
</dbReference>
<dbReference type="Gene3D" id="2.40.30.10">
    <property type="entry name" value="Translation factors"/>
    <property type="match status" value="1"/>
</dbReference>
<dbReference type="InterPro" id="IPR017938">
    <property type="entry name" value="Riboflavin_synthase-like_b-brl"/>
</dbReference>
<feature type="binding site" evidence="7">
    <location>
        <position position="137"/>
    </location>
    <ligand>
        <name>FAD</name>
        <dbReference type="ChEBI" id="CHEBI:57692"/>
    </ligand>
</feature>
<name>A0A9W8GIA2_9FUNG</name>
<feature type="binding site" evidence="7">
    <location>
        <position position="139"/>
    </location>
    <ligand>
        <name>FAD</name>
        <dbReference type="ChEBI" id="CHEBI:57692"/>
    </ligand>
</feature>
<comment type="caution">
    <text evidence="11">The sequence shown here is derived from an EMBL/GenBank/DDBJ whole genome shotgun (WGS) entry which is preliminary data.</text>
</comment>
<dbReference type="Pfam" id="PF00175">
    <property type="entry name" value="NAD_binding_1"/>
    <property type="match status" value="1"/>
</dbReference>
<organism evidence="11 12">
    <name type="scientific">Coemansia spiralis</name>
    <dbReference type="NCBI Taxonomy" id="417178"/>
    <lineage>
        <taxon>Eukaryota</taxon>
        <taxon>Fungi</taxon>
        <taxon>Fungi incertae sedis</taxon>
        <taxon>Zoopagomycota</taxon>
        <taxon>Kickxellomycotina</taxon>
        <taxon>Kickxellomycetes</taxon>
        <taxon>Kickxellales</taxon>
        <taxon>Kickxellaceae</taxon>
        <taxon>Coemansia</taxon>
    </lineage>
</organism>
<evidence type="ECO:0000256" key="9">
    <source>
        <dbReference type="SAM" id="MobiDB-lite"/>
    </source>
</evidence>
<keyword evidence="5 8" id="KW-0560">Oxidoreductase</keyword>
<feature type="compositionally biased region" description="Polar residues" evidence="9">
    <location>
        <begin position="7"/>
        <end position="20"/>
    </location>
</feature>
<keyword evidence="3 7" id="KW-0285">Flavoprotein</keyword>
<keyword evidence="12" id="KW-1185">Reference proteome</keyword>
<feature type="binding site" evidence="7">
    <location>
        <position position="166"/>
    </location>
    <ligand>
        <name>FAD</name>
        <dbReference type="ChEBI" id="CHEBI:57692"/>
    </ligand>
</feature>
<dbReference type="AlphaFoldDB" id="A0A9W8GIA2"/>
<evidence type="ECO:0000256" key="1">
    <source>
        <dbReference type="ARBA" id="ARBA00001974"/>
    </source>
</evidence>
<dbReference type="Pfam" id="PF00970">
    <property type="entry name" value="FAD_binding_6"/>
    <property type="match status" value="1"/>
</dbReference>
<feature type="binding site" evidence="7">
    <location>
        <position position="164"/>
    </location>
    <ligand>
        <name>FAD</name>
        <dbReference type="ChEBI" id="CHEBI:57692"/>
    </ligand>
</feature>
<dbReference type="PRINTS" id="PR00406">
    <property type="entry name" value="CYTB5RDTASE"/>
</dbReference>
<feature type="binding site" evidence="7">
    <location>
        <position position="174"/>
    </location>
    <ligand>
        <name>FAD</name>
        <dbReference type="ChEBI" id="CHEBI:57692"/>
    </ligand>
</feature>
<dbReference type="Proteomes" id="UP001151516">
    <property type="component" value="Unassembled WGS sequence"/>
</dbReference>
<dbReference type="SUPFAM" id="SSF63380">
    <property type="entry name" value="Riboflavin synthase domain-like"/>
    <property type="match status" value="1"/>
</dbReference>
<comment type="cofactor">
    <cofactor evidence="1 7 8">
        <name>FAD</name>
        <dbReference type="ChEBI" id="CHEBI:57692"/>
    </cofactor>
</comment>
<evidence type="ECO:0000313" key="12">
    <source>
        <dbReference type="Proteomes" id="UP001151516"/>
    </source>
</evidence>